<dbReference type="PANTHER" id="PTHR38248:SF2">
    <property type="entry name" value="FUNK1 11"/>
    <property type="match status" value="1"/>
</dbReference>
<dbReference type="Gene3D" id="1.10.510.10">
    <property type="entry name" value="Transferase(Phosphotransferase) domain 1"/>
    <property type="match status" value="1"/>
</dbReference>
<dbReference type="Proteomes" id="UP000183567">
    <property type="component" value="Unassembled WGS sequence"/>
</dbReference>
<dbReference type="STRING" id="180088.A0A1J8Q2V7"/>
<name>A0A1J8Q2V7_9AGAM</name>
<protein>
    <recommendedName>
        <fullName evidence="2">Fungal-type protein kinase domain-containing protein</fullName>
    </recommendedName>
</protein>
<dbReference type="InterPro" id="IPR040976">
    <property type="entry name" value="Pkinase_fungal"/>
</dbReference>
<gene>
    <name evidence="3" type="ORF">AZE42_04423</name>
</gene>
<feature type="region of interest" description="Disordered" evidence="1">
    <location>
        <begin position="762"/>
        <end position="800"/>
    </location>
</feature>
<dbReference type="EMBL" id="LVVM01006625">
    <property type="protein sequence ID" value="OJA07576.1"/>
    <property type="molecule type" value="Genomic_DNA"/>
</dbReference>
<feature type="non-terminal residue" evidence="3">
    <location>
        <position position="800"/>
    </location>
</feature>
<dbReference type="Pfam" id="PF17667">
    <property type="entry name" value="Pkinase_fungal"/>
    <property type="match status" value="1"/>
</dbReference>
<dbReference type="AlphaFoldDB" id="A0A1J8Q2V7"/>
<organism evidence="3 4">
    <name type="scientific">Rhizopogon vesiculosus</name>
    <dbReference type="NCBI Taxonomy" id="180088"/>
    <lineage>
        <taxon>Eukaryota</taxon>
        <taxon>Fungi</taxon>
        <taxon>Dikarya</taxon>
        <taxon>Basidiomycota</taxon>
        <taxon>Agaricomycotina</taxon>
        <taxon>Agaricomycetes</taxon>
        <taxon>Agaricomycetidae</taxon>
        <taxon>Boletales</taxon>
        <taxon>Suillineae</taxon>
        <taxon>Rhizopogonaceae</taxon>
        <taxon>Rhizopogon</taxon>
    </lineage>
</organism>
<dbReference type="SUPFAM" id="SSF56112">
    <property type="entry name" value="Protein kinase-like (PK-like)"/>
    <property type="match status" value="1"/>
</dbReference>
<proteinExistence type="predicted"/>
<dbReference type="Gene3D" id="3.30.200.20">
    <property type="entry name" value="Phosphorylase Kinase, domain 1"/>
    <property type="match status" value="1"/>
</dbReference>
<keyword evidence="4" id="KW-1185">Reference proteome</keyword>
<feature type="domain" description="Fungal-type protein kinase" evidence="2">
    <location>
        <begin position="39"/>
        <end position="344"/>
    </location>
</feature>
<sequence>MGIGRRPPMRWTAKYSTNVFPGHEANRKPDLALFTDGTHGDWRCIRSVGEMKSHRSWSVGFAGLQDQVSVKSAIMFAAQDNRNFVIAIGFAKYDMVVYKFDRGGLEQCEPFSITDPVGWKYFARVIYCLGYGDMECLGYDGSAQVEPQPNGLRYMAMQCPKFANMNLDYKIEGQLHLTETLFGRGSNVRRVCHRGTNTQYIVKDTWHNVARHLTEGQILHVIRDIPNIPKIKEYVVDEDQFSSTFHSRFKVVGDEQVYTALHNGLFQDRVHLRLLMEAMPIQLISNFKTRAELAQALVGCAVAHSNAFSEFGILHHDIHLGNMYIKNSDGSGQTGGVLGDWGFAECQDISKVKACLEHIDYAHPTAALTAPTPATITAHSPSSIAPSLTLPPSFPEPSQPRLHTRGTEWTRATGMILREYRESSVTDLDSDLDTKKPSAIPSPNELRLNPWPRRAKIELAERMGNASCLSIRTMVRSASDQHGGHKICDDLESFFYVIIIMLTFEAPGQCKGDEELQQLNLDDLWWKPKPKDWATCVKWKLATMKLDALWFDNIANNFSPYFDCWKGPIDDMRNKIFLHYNMGVHDLNRMCNMDGVKHSDILDILNMMVQVGIKADEADAKAGVEQGSFADTKITSDIAPTHDDDLTSLFSLEVIDNSPDADDLNLTSATPASYTHSERLDIASSLTAMVATSDISEGAAFPPFVGHMPSRDVILQHALHVFAPQTLDTGELPSALSEVTPCKASTLDHDELEGGEASVVTTLATEGSKWSRSGVPTNSRRKGNDDDGGDDDECLPPQKS</sequence>
<comment type="caution">
    <text evidence="3">The sequence shown here is derived from an EMBL/GenBank/DDBJ whole genome shotgun (WGS) entry which is preliminary data.</text>
</comment>
<feature type="compositionally biased region" description="Polar residues" evidence="1">
    <location>
        <begin position="762"/>
        <end position="778"/>
    </location>
</feature>
<evidence type="ECO:0000256" key="1">
    <source>
        <dbReference type="SAM" id="MobiDB-lite"/>
    </source>
</evidence>
<evidence type="ECO:0000313" key="3">
    <source>
        <dbReference type="EMBL" id="OJA07576.1"/>
    </source>
</evidence>
<reference evidence="3 4" key="1">
    <citation type="submission" date="2016-03" db="EMBL/GenBank/DDBJ databases">
        <title>Comparative genomics of the ectomycorrhizal sister species Rhizopogon vinicolor and Rhizopogon vesiculosus (Basidiomycota: Boletales) reveals a divergence of the mating type B locus.</title>
        <authorList>
            <person name="Mujic A.B."/>
            <person name="Kuo A."/>
            <person name="Tritt A."/>
            <person name="Lipzen A."/>
            <person name="Chen C."/>
            <person name="Johnson J."/>
            <person name="Sharma A."/>
            <person name="Barry K."/>
            <person name="Grigoriev I.V."/>
            <person name="Spatafora J.W."/>
        </authorList>
    </citation>
    <scope>NUCLEOTIDE SEQUENCE [LARGE SCALE GENOMIC DNA]</scope>
    <source>
        <strain evidence="3 4">AM-OR11-056</strain>
    </source>
</reference>
<evidence type="ECO:0000259" key="2">
    <source>
        <dbReference type="Pfam" id="PF17667"/>
    </source>
</evidence>
<dbReference type="PANTHER" id="PTHR38248">
    <property type="entry name" value="FUNK1 6"/>
    <property type="match status" value="1"/>
</dbReference>
<evidence type="ECO:0000313" key="4">
    <source>
        <dbReference type="Proteomes" id="UP000183567"/>
    </source>
</evidence>
<feature type="region of interest" description="Disordered" evidence="1">
    <location>
        <begin position="428"/>
        <end position="447"/>
    </location>
</feature>
<dbReference type="InterPro" id="IPR011009">
    <property type="entry name" value="Kinase-like_dom_sf"/>
</dbReference>
<dbReference type="OrthoDB" id="5584477at2759"/>
<accession>A0A1J8Q2V7</accession>